<dbReference type="SUPFAM" id="SSF57756">
    <property type="entry name" value="Retrovirus zinc finger-like domains"/>
    <property type="match status" value="1"/>
</dbReference>
<evidence type="ECO:0000313" key="5">
    <source>
        <dbReference type="Proteomes" id="UP000467840"/>
    </source>
</evidence>
<dbReference type="GO" id="GO:0008270">
    <property type="term" value="F:zinc ion binding"/>
    <property type="evidence" value="ECO:0007669"/>
    <property type="project" value="UniProtKB-KW"/>
</dbReference>
<feature type="region of interest" description="Disordered" evidence="2">
    <location>
        <begin position="1"/>
        <end position="31"/>
    </location>
</feature>
<evidence type="ECO:0000259" key="3">
    <source>
        <dbReference type="PROSITE" id="PS50158"/>
    </source>
</evidence>
<feature type="domain" description="CCHC-type" evidence="3">
    <location>
        <begin position="43"/>
        <end position="58"/>
    </location>
</feature>
<accession>A0A6A6NC78</accession>
<dbReference type="PROSITE" id="PS50158">
    <property type="entry name" value="ZF_CCHC"/>
    <property type="match status" value="1"/>
</dbReference>
<dbReference type="SMART" id="SM00343">
    <property type="entry name" value="ZnF_C2HC"/>
    <property type="match status" value="1"/>
</dbReference>
<dbReference type="Proteomes" id="UP000467840">
    <property type="component" value="Chromosome 11"/>
</dbReference>
<dbReference type="GO" id="GO:0003676">
    <property type="term" value="F:nucleic acid binding"/>
    <property type="evidence" value="ECO:0007669"/>
    <property type="project" value="InterPro"/>
</dbReference>
<comment type="caution">
    <text evidence="4">The sequence shown here is derived from an EMBL/GenBank/DDBJ whole genome shotgun (WGS) entry which is preliminary data.</text>
</comment>
<proteinExistence type="predicted"/>
<organism evidence="4 5">
    <name type="scientific">Hevea brasiliensis</name>
    <name type="common">Para rubber tree</name>
    <name type="synonym">Siphonia brasiliensis</name>
    <dbReference type="NCBI Taxonomy" id="3981"/>
    <lineage>
        <taxon>Eukaryota</taxon>
        <taxon>Viridiplantae</taxon>
        <taxon>Streptophyta</taxon>
        <taxon>Embryophyta</taxon>
        <taxon>Tracheophyta</taxon>
        <taxon>Spermatophyta</taxon>
        <taxon>Magnoliopsida</taxon>
        <taxon>eudicotyledons</taxon>
        <taxon>Gunneridae</taxon>
        <taxon>Pentapetalae</taxon>
        <taxon>rosids</taxon>
        <taxon>fabids</taxon>
        <taxon>Malpighiales</taxon>
        <taxon>Euphorbiaceae</taxon>
        <taxon>Crotonoideae</taxon>
        <taxon>Micrandreae</taxon>
        <taxon>Hevea</taxon>
    </lineage>
</organism>
<dbReference type="InterPro" id="IPR001878">
    <property type="entry name" value="Znf_CCHC"/>
</dbReference>
<dbReference type="InterPro" id="IPR036875">
    <property type="entry name" value="Znf_CCHC_sf"/>
</dbReference>
<evidence type="ECO:0000313" key="4">
    <source>
        <dbReference type="EMBL" id="KAF2322984.1"/>
    </source>
</evidence>
<name>A0A6A6NC78_HEVBR</name>
<dbReference type="AlphaFoldDB" id="A0A6A6NC78"/>
<reference evidence="4 5" key="1">
    <citation type="journal article" date="2020" name="Mol. Plant">
        <title>The Chromosome-Based Rubber Tree Genome Provides New Insights into Spurge Genome Evolution and Rubber Biosynthesis.</title>
        <authorList>
            <person name="Liu J."/>
            <person name="Shi C."/>
            <person name="Shi C.C."/>
            <person name="Li W."/>
            <person name="Zhang Q.J."/>
            <person name="Zhang Y."/>
            <person name="Li K."/>
            <person name="Lu H.F."/>
            <person name="Shi C."/>
            <person name="Zhu S.T."/>
            <person name="Xiao Z.Y."/>
            <person name="Nan H."/>
            <person name="Yue Y."/>
            <person name="Zhu X.G."/>
            <person name="Wu Y."/>
            <person name="Hong X.N."/>
            <person name="Fan G.Y."/>
            <person name="Tong Y."/>
            <person name="Zhang D."/>
            <person name="Mao C.L."/>
            <person name="Liu Y.L."/>
            <person name="Hao S.J."/>
            <person name="Liu W.Q."/>
            <person name="Lv M.Q."/>
            <person name="Zhang H.B."/>
            <person name="Liu Y."/>
            <person name="Hu-Tang G.R."/>
            <person name="Wang J.P."/>
            <person name="Wang J.H."/>
            <person name="Sun Y.H."/>
            <person name="Ni S.B."/>
            <person name="Chen W.B."/>
            <person name="Zhang X.C."/>
            <person name="Jiao Y.N."/>
            <person name="Eichler E.E."/>
            <person name="Li G.H."/>
            <person name="Liu X."/>
            <person name="Gao L.Z."/>
        </authorList>
    </citation>
    <scope>NUCLEOTIDE SEQUENCE [LARGE SCALE GENOMIC DNA]</scope>
    <source>
        <strain evidence="5">cv. GT1</strain>
        <tissue evidence="4">Leaf</tissue>
    </source>
</reference>
<feature type="compositionally biased region" description="Pro residues" evidence="2">
    <location>
        <begin position="13"/>
        <end position="25"/>
    </location>
</feature>
<evidence type="ECO:0000256" key="1">
    <source>
        <dbReference type="PROSITE-ProRule" id="PRU00047"/>
    </source>
</evidence>
<protein>
    <recommendedName>
        <fullName evidence="3">CCHC-type domain-containing protein</fullName>
    </recommendedName>
</protein>
<keyword evidence="1" id="KW-0479">Metal-binding</keyword>
<dbReference type="EMBL" id="JAAGAX010000002">
    <property type="protein sequence ID" value="KAF2322984.1"/>
    <property type="molecule type" value="Genomic_DNA"/>
</dbReference>
<dbReference type="Pfam" id="PF00098">
    <property type="entry name" value="zf-CCHC"/>
    <property type="match status" value="1"/>
</dbReference>
<evidence type="ECO:0000256" key="2">
    <source>
        <dbReference type="SAM" id="MobiDB-lite"/>
    </source>
</evidence>
<keyword evidence="1" id="KW-0862">Zinc</keyword>
<dbReference type="Gene3D" id="4.10.60.10">
    <property type="entry name" value="Zinc finger, CCHC-type"/>
    <property type="match status" value="1"/>
</dbReference>
<gene>
    <name evidence="4" type="ORF">GH714_032634</name>
</gene>
<sequence length="252" mass="28105">MMECDFANNPCTSTPPSPSSPPSPALLPFSAPVTPQRISGNECFSCRRKGHWAKECPNKTPQKSQPSSPGSIPRMVLVCHRFDVLVVEALAKFSPPKRRKILRGSSIGALVIDQRLILNLSRESTGPNGENWYFACRIKKNHGACSFFQWVDSEVNAMMRKGAENASNMPHCYPSEQDEMHNWELVMARCGVRDICPFDNDVNTSENKGSFVTSMEAAYDKLAEALELERQRDSVRGAAKVALETARVWLEQ</sequence>
<keyword evidence="1" id="KW-0863">Zinc-finger</keyword>
<keyword evidence="5" id="KW-1185">Reference proteome</keyword>